<dbReference type="Gene3D" id="3.30.450.40">
    <property type="match status" value="1"/>
</dbReference>
<dbReference type="Pfam" id="PF07228">
    <property type="entry name" value="SpoIIE"/>
    <property type="match status" value="1"/>
</dbReference>
<dbReference type="Gene3D" id="3.60.40.10">
    <property type="entry name" value="PPM-type phosphatase domain"/>
    <property type="match status" value="1"/>
</dbReference>
<dbReference type="EMBL" id="JAINZZ010000063">
    <property type="protein sequence ID" value="MBY8882111.1"/>
    <property type="molecule type" value="Genomic_DNA"/>
</dbReference>
<dbReference type="Proteomes" id="UP000778578">
    <property type="component" value="Unassembled WGS sequence"/>
</dbReference>
<dbReference type="SMART" id="SM00331">
    <property type="entry name" value="PP2C_SIG"/>
    <property type="match status" value="1"/>
</dbReference>
<dbReference type="SUPFAM" id="SSF81606">
    <property type="entry name" value="PP2C-like"/>
    <property type="match status" value="1"/>
</dbReference>
<name>A0ABS7QG19_9ACTN</name>
<accession>A0ABS7QG19</accession>
<comment type="caution">
    <text evidence="3">The sequence shown here is derived from an EMBL/GenBank/DDBJ whole genome shotgun (WGS) entry which is preliminary data.</text>
</comment>
<dbReference type="InterPro" id="IPR013656">
    <property type="entry name" value="PAS_4"/>
</dbReference>
<dbReference type="InterPro" id="IPR036457">
    <property type="entry name" value="PPM-type-like_dom_sf"/>
</dbReference>
<keyword evidence="1" id="KW-0378">Hydrolase</keyword>
<dbReference type="PANTHER" id="PTHR43156">
    <property type="entry name" value="STAGE II SPORULATION PROTEIN E-RELATED"/>
    <property type="match status" value="1"/>
</dbReference>
<dbReference type="SUPFAM" id="SSF55781">
    <property type="entry name" value="GAF domain-like"/>
    <property type="match status" value="1"/>
</dbReference>
<reference evidence="3 4" key="1">
    <citation type="submission" date="2021-08" db="EMBL/GenBank/DDBJ databases">
        <title>WGS of actinomycetes from Thailand.</title>
        <authorList>
            <person name="Thawai C."/>
        </authorList>
    </citation>
    <scope>NUCLEOTIDE SEQUENCE [LARGE SCALE GENOMIC DNA]</scope>
    <source>
        <strain evidence="3 4">PLK6-54</strain>
    </source>
</reference>
<sequence>MTVSSLGDGALPIGDEGLAAVVVDSRGTVLRWTATAQMLTGFTAGEICGRHVTELLAGSNGGPGAAPSAEQAVIPASGRVPLRHRPGGTVDTVFRATPMDGPGGSLILAASARQVTGREQEVALFDAVSGNRGIRIALHDADLAVVQTGATPDGAFGPQLLPGSRLGDVAVAEDAERVERLLRHVLHTGVPIMRNKERLTSRHDPRREWVLCWSALRLEDEQGRPAGVASVFVDGGRPPGPERLTDLVRETAERVGDSLDVPRTAQELVGVLAPGFADAAAVDLVQAVLVGEEPPRWTGDGEGLRGVATAPAGAPWGPRPDQGDPVLRHPGYLGLRHGRYGEAVSLTRDEVAAALGARMADAVFPDGFHSVAVAPIAARGLVLGAVSAWRVGPSEPFTADDAALLQAAAARGALALDNARRYTHEHRAAGVLQQRLLPPSTTDTPAAETAGVYLPAGRGAAVGGDWFDAIPLPSFRLALVAGDVVGHGIQASATMGRLRTAIQTLADLELDPEELLTRVGDLVQRLAHESEPHSHDVVGATCLYAIHDAVTRRCTMASAGHPPPVLLRPGKEAEIVDVSQGPPFPVAGAPYESATIGLEPGDVLALYTDGLIEQDAQGRLLADLGEGTRRLAAALTSVYDPDRPLAETGRAIIAELGIDAPHDDVALMLARARAVSEDSMASWDFAADLEAVAHAREATARQLADWGLEDLAFTTELIVSELVTNAVRHARPPIGLRLIKNGVLVCEVCDASPTQPRMRRARTTDEGGRGLFIVAQLSSRWGCRYGRDGKTIWAEQPIPDEPEDGIPSG</sequence>
<gene>
    <name evidence="3" type="ORF">K7862_31425</name>
</gene>
<dbReference type="InterPro" id="IPR003594">
    <property type="entry name" value="HATPase_dom"/>
</dbReference>
<dbReference type="InterPro" id="IPR003018">
    <property type="entry name" value="GAF"/>
</dbReference>
<evidence type="ECO:0000313" key="3">
    <source>
        <dbReference type="EMBL" id="MBY8882111.1"/>
    </source>
</evidence>
<dbReference type="Pfam" id="PF13581">
    <property type="entry name" value="HATPase_c_2"/>
    <property type="match status" value="1"/>
</dbReference>
<evidence type="ECO:0000259" key="2">
    <source>
        <dbReference type="PROSITE" id="PS50112"/>
    </source>
</evidence>
<proteinExistence type="predicted"/>
<dbReference type="Pfam" id="PF01590">
    <property type="entry name" value="GAF"/>
    <property type="match status" value="1"/>
</dbReference>
<dbReference type="SUPFAM" id="SSF55874">
    <property type="entry name" value="ATPase domain of HSP90 chaperone/DNA topoisomerase II/histidine kinase"/>
    <property type="match status" value="1"/>
</dbReference>
<dbReference type="Gene3D" id="3.30.565.10">
    <property type="entry name" value="Histidine kinase-like ATPase, C-terminal domain"/>
    <property type="match status" value="1"/>
</dbReference>
<dbReference type="RefSeq" id="WP_222968274.1">
    <property type="nucleotide sequence ID" value="NZ_JAINZZ010000063.1"/>
</dbReference>
<feature type="domain" description="PAS" evidence="2">
    <location>
        <begin position="21"/>
        <end position="56"/>
    </location>
</feature>
<dbReference type="InterPro" id="IPR001932">
    <property type="entry name" value="PPM-type_phosphatase-like_dom"/>
</dbReference>
<protein>
    <submittedName>
        <fullName evidence="3">SpoIIE family protein phosphatase</fullName>
    </submittedName>
</protein>
<keyword evidence="4" id="KW-1185">Reference proteome</keyword>
<dbReference type="InterPro" id="IPR035965">
    <property type="entry name" value="PAS-like_dom_sf"/>
</dbReference>
<dbReference type="InterPro" id="IPR052016">
    <property type="entry name" value="Bact_Sigma-Reg"/>
</dbReference>
<dbReference type="CDD" id="cd16936">
    <property type="entry name" value="HATPase_RsbW-like"/>
    <property type="match status" value="1"/>
</dbReference>
<dbReference type="Gene3D" id="3.30.450.20">
    <property type="entry name" value="PAS domain"/>
    <property type="match status" value="2"/>
</dbReference>
<dbReference type="PROSITE" id="PS50112">
    <property type="entry name" value="PAS"/>
    <property type="match status" value="1"/>
</dbReference>
<dbReference type="InterPro" id="IPR000014">
    <property type="entry name" value="PAS"/>
</dbReference>
<evidence type="ECO:0000256" key="1">
    <source>
        <dbReference type="ARBA" id="ARBA00022801"/>
    </source>
</evidence>
<dbReference type="SUPFAM" id="SSF55785">
    <property type="entry name" value="PYP-like sensor domain (PAS domain)"/>
    <property type="match status" value="1"/>
</dbReference>
<dbReference type="Pfam" id="PF08448">
    <property type="entry name" value="PAS_4"/>
    <property type="match status" value="1"/>
</dbReference>
<organism evidence="3 4">
    <name type="scientific">Actinacidiphila acidipaludis</name>
    <dbReference type="NCBI Taxonomy" id="2873382"/>
    <lineage>
        <taxon>Bacteria</taxon>
        <taxon>Bacillati</taxon>
        <taxon>Actinomycetota</taxon>
        <taxon>Actinomycetes</taxon>
        <taxon>Kitasatosporales</taxon>
        <taxon>Streptomycetaceae</taxon>
        <taxon>Actinacidiphila</taxon>
    </lineage>
</organism>
<dbReference type="InterPro" id="IPR036890">
    <property type="entry name" value="HATPase_C_sf"/>
</dbReference>
<dbReference type="CDD" id="cd00130">
    <property type="entry name" value="PAS"/>
    <property type="match status" value="1"/>
</dbReference>
<dbReference type="InterPro" id="IPR029016">
    <property type="entry name" value="GAF-like_dom_sf"/>
</dbReference>
<dbReference type="PANTHER" id="PTHR43156:SF2">
    <property type="entry name" value="STAGE II SPORULATION PROTEIN E"/>
    <property type="match status" value="1"/>
</dbReference>
<evidence type="ECO:0000313" key="4">
    <source>
        <dbReference type="Proteomes" id="UP000778578"/>
    </source>
</evidence>